<accession>A0A6L2JVG6</accession>
<reference evidence="1" key="1">
    <citation type="journal article" date="2019" name="Sci. Rep.">
        <title>Draft genome of Tanacetum cinerariifolium, the natural source of mosquito coil.</title>
        <authorList>
            <person name="Yamashiro T."/>
            <person name="Shiraishi A."/>
            <person name="Satake H."/>
            <person name="Nakayama K."/>
        </authorList>
    </citation>
    <scope>NUCLEOTIDE SEQUENCE</scope>
</reference>
<name>A0A6L2JVG6_TANCI</name>
<dbReference type="EMBL" id="BKCJ010001194">
    <property type="protein sequence ID" value="GEU39594.1"/>
    <property type="molecule type" value="Genomic_DNA"/>
</dbReference>
<sequence length="140" mass="15595">MHLIHLSKEVVPLLEALIRLSNVPSELGPFENVFDLADGGIISGKNVVSEFPSKPSWKNRGRKLGHQEARDLLMANQRLPSFDPNLPCKVKDDVRGLKKVKWECMETIVSSLELSPNLLRCVLERSDNVAVEGSTSRHVA</sequence>
<comment type="caution">
    <text evidence="1">The sequence shown here is derived from an EMBL/GenBank/DDBJ whole genome shotgun (WGS) entry which is preliminary data.</text>
</comment>
<evidence type="ECO:0000313" key="1">
    <source>
        <dbReference type="EMBL" id="GEU39594.1"/>
    </source>
</evidence>
<gene>
    <name evidence="1" type="ORF">Tci_011572</name>
</gene>
<protein>
    <submittedName>
        <fullName evidence="1">Uncharacterized protein</fullName>
    </submittedName>
</protein>
<dbReference type="AlphaFoldDB" id="A0A6L2JVG6"/>
<proteinExistence type="predicted"/>
<organism evidence="1">
    <name type="scientific">Tanacetum cinerariifolium</name>
    <name type="common">Dalmatian daisy</name>
    <name type="synonym">Chrysanthemum cinerariifolium</name>
    <dbReference type="NCBI Taxonomy" id="118510"/>
    <lineage>
        <taxon>Eukaryota</taxon>
        <taxon>Viridiplantae</taxon>
        <taxon>Streptophyta</taxon>
        <taxon>Embryophyta</taxon>
        <taxon>Tracheophyta</taxon>
        <taxon>Spermatophyta</taxon>
        <taxon>Magnoliopsida</taxon>
        <taxon>eudicotyledons</taxon>
        <taxon>Gunneridae</taxon>
        <taxon>Pentapetalae</taxon>
        <taxon>asterids</taxon>
        <taxon>campanulids</taxon>
        <taxon>Asterales</taxon>
        <taxon>Asteraceae</taxon>
        <taxon>Asteroideae</taxon>
        <taxon>Anthemideae</taxon>
        <taxon>Anthemidinae</taxon>
        <taxon>Tanacetum</taxon>
    </lineage>
</organism>